<keyword evidence="2" id="KW-0812">Transmembrane</keyword>
<evidence type="ECO:0000256" key="1">
    <source>
        <dbReference type="SAM" id="MobiDB-lite"/>
    </source>
</evidence>
<organism evidence="3 4">
    <name type="scientific">Haloechinothrix salitolerans</name>
    <dbReference type="NCBI Taxonomy" id="926830"/>
    <lineage>
        <taxon>Bacteria</taxon>
        <taxon>Bacillati</taxon>
        <taxon>Actinomycetota</taxon>
        <taxon>Actinomycetes</taxon>
        <taxon>Pseudonocardiales</taxon>
        <taxon>Pseudonocardiaceae</taxon>
        <taxon>Haloechinothrix</taxon>
    </lineage>
</organism>
<feature type="transmembrane region" description="Helical" evidence="2">
    <location>
        <begin position="52"/>
        <end position="73"/>
    </location>
</feature>
<dbReference type="RefSeq" id="WP_345392611.1">
    <property type="nucleotide sequence ID" value="NZ_BAABLA010000011.1"/>
</dbReference>
<proteinExistence type="predicted"/>
<reference evidence="4" key="1">
    <citation type="journal article" date="2019" name="Int. J. Syst. Evol. Microbiol.">
        <title>The Global Catalogue of Microorganisms (GCM) 10K type strain sequencing project: providing services to taxonomists for standard genome sequencing and annotation.</title>
        <authorList>
            <consortium name="The Broad Institute Genomics Platform"/>
            <consortium name="The Broad Institute Genome Sequencing Center for Infectious Disease"/>
            <person name="Wu L."/>
            <person name="Ma J."/>
        </authorList>
    </citation>
    <scope>NUCLEOTIDE SEQUENCE [LARGE SCALE GENOMIC DNA]</scope>
    <source>
        <strain evidence="4">KCTC 32255</strain>
    </source>
</reference>
<keyword evidence="2" id="KW-1133">Transmembrane helix</keyword>
<feature type="region of interest" description="Disordered" evidence="1">
    <location>
        <begin position="1"/>
        <end position="44"/>
    </location>
</feature>
<dbReference type="Proteomes" id="UP001596337">
    <property type="component" value="Unassembled WGS sequence"/>
</dbReference>
<gene>
    <name evidence="3" type="ORF">ACFQGD_15435</name>
</gene>
<name>A0ABW2C207_9PSEU</name>
<evidence type="ECO:0000256" key="2">
    <source>
        <dbReference type="SAM" id="Phobius"/>
    </source>
</evidence>
<accession>A0ABW2C207</accession>
<evidence type="ECO:0008006" key="5">
    <source>
        <dbReference type="Google" id="ProtNLM"/>
    </source>
</evidence>
<keyword evidence="4" id="KW-1185">Reference proteome</keyword>
<protein>
    <recommendedName>
        <fullName evidence="5">MYXO-CTERM domain-containing protein</fullName>
    </recommendedName>
</protein>
<comment type="caution">
    <text evidence="3">The sequence shown here is derived from an EMBL/GenBank/DDBJ whole genome shotgun (WGS) entry which is preliminary data.</text>
</comment>
<evidence type="ECO:0000313" key="3">
    <source>
        <dbReference type="EMBL" id="MFC6868533.1"/>
    </source>
</evidence>
<feature type="compositionally biased region" description="Basic and acidic residues" evidence="1">
    <location>
        <begin position="8"/>
        <end position="19"/>
    </location>
</feature>
<keyword evidence="2" id="KW-0472">Membrane</keyword>
<evidence type="ECO:0000313" key="4">
    <source>
        <dbReference type="Proteomes" id="UP001596337"/>
    </source>
</evidence>
<dbReference type="EMBL" id="JBHSXX010000001">
    <property type="protein sequence ID" value="MFC6868533.1"/>
    <property type="molecule type" value="Genomic_DNA"/>
</dbReference>
<sequence length="74" mass="8297">MRYLMVGENKDEHSHDEWIRQGLNYGPPPPAEAPGEHDWPGPEDSAPTSARWIVPLIALIVLLALIIVLVVWAF</sequence>